<keyword evidence="3" id="KW-0812">Transmembrane</keyword>
<name>A0ABP0NEC0_9DINO</name>
<keyword evidence="2" id="KW-0106">Calcium</keyword>
<keyword evidence="3" id="KW-0472">Membrane</keyword>
<evidence type="ECO:0000313" key="5">
    <source>
        <dbReference type="EMBL" id="CAK9040909.1"/>
    </source>
</evidence>
<dbReference type="InterPro" id="IPR000560">
    <property type="entry name" value="His_Pase_clade-2"/>
</dbReference>
<evidence type="ECO:0000259" key="4">
    <source>
        <dbReference type="PROSITE" id="PS50222"/>
    </source>
</evidence>
<dbReference type="EMBL" id="CAXAMN010013447">
    <property type="protein sequence ID" value="CAK9040909.1"/>
    <property type="molecule type" value="Genomic_DNA"/>
</dbReference>
<comment type="caution">
    <text evidence="6">The sequence shown here is derived from an EMBL/GenBank/DDBJ whole genome shotgun (WGS) entry which is preliminary data.</text>
</comment>
<dbReference type="PANTHER" id="PTHR11567:SF137">
    <property type="entry name" value="PHOSPHATASE, PUTATIVE-RELATED"/>
    <property type="match status" value="1"/>
</dbReference>
<dbReference type="Gene3D" id="1.10.238.10">
    <property type="entry name" value="EF-hand"/>
    <property type="match status" value="1"/>
</dbReference>
<dbReference type="InterPro" id="IPR033379">
    <property type="entry name" value="Acid_Pase_AS"/>
</dbReference>
<dbReference type="InterPro" id="IPR029033">
    <property type="entry name" value="His_PPase_superfam"/>
</dbReference>
<dbReference type="InterPro" id="IPR011992">
    <property type="entry name" value="EF-hand-dom_pair"/>
</dbReference>
<evidence type="ECO:0000256" key="1">
    <source>
        <dbReference type="ARBA" id="ARBA00005375"/>
    </source>
</evidence>
<dbReference type="PANTHER" id="PTHR11567">
    <property type="entry name" value="ACID PHOSPHATASE-RELATED"/>
    <property type="match status" value="1"/>
</dbReference>
<dbReference type="InterPro" id="IPR018247">
    <property type="entry name" value="EF_Hand_1_Ca_BS"/>
</dbReference>
<dbReference type="EMBL" id="CAXAMN010021640">
    <property type="protein sequence ID" value="CAK9061808.1"/>
    <property type="molecule type" value="Genomic_DNA"/>
</dbReference>
<dbReference type="Proteomes" id="UP001642484">
    <property type="component" value="Unassembled WGS sequence"/>
</dbReference>
<evidence type="ECO:0000313" key="7">
    <source>
        <dbReference type="Proteomes" id="UP001642484"/>
    </source>
</evidence>
<dbReference type="PROSITE" id="PS00018">
    <property type="entry name" value="EF_HAND_1"/>
    <property type="match status" value="1"/>
</dbReference>
<organism evidence="6 7">
    <name type="scientific">Durusdinium trenchii</name>
    <dbReference type="NCBI Taxonomy" id="1381693"/>
    <lineage>
        <taxon>Eukaryota</taxon>
        <taxon>Sar</taxon>
        <taxon>Alveolata</taxon>
        <taxon>Dinophyceae</taxon>
        <taxon>Suessiales</taxon>
        <taxon>Symbiodiniaceae</taxon>
        <taxon>Durusdinium</taxon>
    </lineage>
</organism>
<accession>A0ABP0NEC0</accession>
<dbReference type="CDD" id="cd00051">
    <property type="entry name" value="EFh"/>
    <property type="match status" value="1"/>
</dbReference>
<gene>
    <name evidence="5" type="ORF">CCMP2556_LOCUS21988</name>
    <name evidence="6" type="ORF">CCMP2556_LOCUS30383</name>
</gene>
<dbReference type="Pfam" id="PF00328">
    <property type="entry name" value="His_Phos_2"/>
    <property type="match status" value="1"/>
</dbReference>
<reference evidence="6 7" key="1">
    <citation type="submission" date="2024-02" db="EMBL/GenBank/DDBJ databases">
        <authorList>
            <person name="Chen Y."/>
            <person name="Shah S."/>
            <person name="Dougan E. K."/>
            <person name="Thang M."/>
            <person name="Chan C."/>
        </authorList>
    </citation>
    <scope>NUCLEOTIDE SEQUENCE [LARGE SCALE GENOMIC DNA]</scope>
</reference>
<dbReference type="Gene3D" id="3.40.50.1240">
    <property type="entry name" value="Phosphoglycerate mutase-like"/>
    <property type="match status" value="1"/>
</dbReference>
<dbReference type="InterPro" id="IPR050645">
    <property type="entry name" value="Histidine_acid_phosphatase"/>
</dbReference>
<feature type="transmembrane region" description="Helical" evidence="3">
    <location>
        <begin position="134"/>
        <end position="153"/>
    </location>
</feature>
<sequence length="551" mass="62160">MKGRRGPGRRWDVASVGVLLVSIDPCSSRASTWPLSAEDASSLRQVVLVHRHGARFPTKPTGKADIAWPIRTQFWESYKGHLTPVGSSQLQDIGSVLRNRYLDDKAYLFGGVQKIDGTSLAVYTSNIQRTLQSAWAFLLGFVPFAAVFFAFRSERVFSDSARRAAGVPIYIEDAVGSDDRLFHEWRLDDKYEEWRMQNLRRSRFLQDMSCDREYHKLLDKLFKCSKDERLCPSQSMMDRLIAAKDLDTQVAIEEAHNRPVLVNEEGISLNTHERQLLQEIGNEVKRRWYGAASGLRCDSYGKKGAGYLAHKIWRHMQQRAEGKSHLRFVQMSCHDTTLAALATHLGLELPMIGFGAFLVFELHSDGDTHWIKTYYNATPTEETSYSRLKSLALPLGEERLVKVRNCATGSVTLGDFASHCEIPGVEEAFQSFLSLCCDSGKRPTRKALTNLLQNGAGSLKWMSFGTWQERYGEAFRCIDKNNDGKLSCSEVQSALSEWGYSVSRETLERLFRLVDSDPEHDGFDEEDLHLTMSALVGIRGGLHGQSIKVEA</sequence>
<dbReference type="CDD" id="cd07061">
    <property type="entry name" value="HP_HAP_like"/>
    <property type="match status" value="1"/>
</dbReference>
<evidence type="ECO:0000313" key="6">
    <source>
        <dbReference type="EMBL" id="CAK9061808.1"/>
    </source>
</evidence>
<protein>
    <recommendedName>
        <fullName evidence="4">EF-hand domain-containing protein</fullName>
    </recommendedName>
</protein>
<dbReference type="InterPro" id="IPR002048">
    <property type="entry name" value="EF_hand_dom"/>
</dbReference>
<dbReference type="SUPFAM" id="SSF47473">
    <property type="entry name" value="EF-hand"/>
    <property type="match status" value="1"/>
</dbReference>
<dbReference type="SUPFAM" id="SSF53254">
    <property type="entry name" value="Phosphoglycerate mutase-like"/>
    <property type="match status" value="1"/>
</dbReference>
<dbReference type="PROSITE" id="PS00616">
    <property type="entry name" value="HIS_ACID_PHOSPHAT_1"/>
    <property type="match status" value="1"/>
</dbReference>
<evidence type="ECO:0000256" key="2">
    <source>
        <dbReference type="ARBA" id="ARBA00022837"/>
    </source>
</evidence>
<keyword evidence="3" id="KW-1133">Transmembrane helix</keyword>
<proteinExistence type="inferred from homology"/>
<dbReference type="PROSITE" id="PS50222">
    <property type="entry name" value="EF_HAND_2"/>
    <property type="match status" value="1"/>
</dbReference>
<comment type="similarity">
    <text evidence="1">Belongs to the histidine acid phosphatase family.</text>
</comment>
<evidence type="ECO:0000256" key="3">
    <source>
        <dbReference type="SAM" id="Phobius"/>
    </source>
</evidence>
<keyword evidence="7" id="KW-1185">Reference proteome</keyword>
<feature type="domain" description="EF-hand" evidence="4">
    <location>
        <begin position="466"/>
        <end position="501"/>
    </location>
</feature>